<keyword evidence="2" id="KW-1185">Reference proteome</keyword>
<feature type="region of interest" description="Disordered" evidence="1">
    <location>
        <begin position="132"/>
        <end position="161"/>
    </location>
</feature>
<evidence type="ECO:0000313" key="2">
    <source>
        <dbReference type="Proteomes" id="UP000813463"/>
    </source>
</evidence>
<proteinExistence type="predicted"/>
<evidence type="ECO:0000313" key="3">
    <source>
        <dbReference type="RefSeq" id="XP_056695493.1"/>
    </source>
</evidence>
<organism evidence="2 3">
    <name type="scientific">Spinacia oleracea</name>
    <name type="common">Spinach</name>
    <dbReference type="NCBI Taxonomy" id="3562"/>
    <lineage>
        <taxon>Eukaryota</taxon>
        <taxon>Viridiplantae</taxon>
        <taxon>Streptophyta</taxon>
        <taxon>Embryophyta</taxon>
        <taxon>Tracheophyta</taxon>
        <taxon>Spermatophyta</taxon>
        <taxon>Magnoliopsida</taxon>
        <taxon>eudicotyledons</taxon>
        <taxon>Gunneridae</taxon>
        <taxon>Pentapetalae</taxon>
        <taxon>Caryophyllales</taxon>
        <taxon>Chenopodiaceae</taxon>
        <taxon>Chenopodioideae</taxon>
        <taxon>Anserineae</taxon>
        <taxon>Spinacia</taxon>
    </lineage>
</organism>
<name>A0ABM3RIQ2_SPIOL</name>
<feature type="compositionally biased region" description="Basic and acidic residues" evidence="1">
    <location>
        <begin position="146"/>
        <end position="161"/>
    </location>
</feature>
<protein>
    <submittedName>
        <fullName evidence="3">Uncharacterized protein</fullName>
    </submittedName>
</protein>
<evidence type="ECO:0000256" key="1">
    <source>
        <dbReference type="SAM" id="MobiDB-lite"/>
    </source>
</evidence>
<reference evidence="3" key="2">
    <citation type="submission" date="2025-08" db="UniProtKB">
        <authorList>
            <consortium name="RefSeq"/>
        </authorList>
    </citation>
    <scope>IDENTIFICATION</scope>
    <source>
        <tissue evidence="3">Leaf</tissue>
    </source>
</reference>
<accession>A0ABM3RIQ2</accession>
<dbReference type="Proteomes" id="UP000813463">
    <property type="component" value="Chromosome 3"/>
</dbReference>
<dbReference type="GeneID" id="130469964"/>
<dbReference type="RefSeq" id="XP_056695493.1">
    <property type="nucleotide sequence ID" value="XM_056839515.1"/>
</dbReference>
<reference evidence="2" key="1">
    <citation type="journal article" date="2021" name="Nat. Commun.">
        <title>Genomic analyses provide insights into spinach domestication and the genetic basis of agronomic traits.</title>
        <authorList>
            <person name="Cai X."/>
            <person name="Sun X."/>
            <person name="Xu C."/>
            <person name="Sun H."/>
            <person name="Wang X."/>
            <person name="Ge C."/>
            <person name="Zhang Z."/>
            <person name="Wang Q."/>
            <person name="Fei Z."/>
            <person name="Jiao C."/>
            <person name="Wang Q."/>
        </authorList>
    </citation>
    <scope>NUCLEOTIDE SEQUENCE [LARGE SCALE GENOMIC DNA]</scope>
    <source>
        <strain evidence="2">cv. Varoflay</strain>
    </source>
</reference>
<gene>
    <name evidence="3" type="primary">LOC130469964</name>
</gene>
<sequence>MVVSFSDLKLDTPLGCFFEVERQKARERVIDVESTVGTPIKDHTKKMVGLFNRLELLGDPFPNFIAAGILLNSLRLGYKKFKVLYFSKKREKTVSDLINMLHQFELDFINDKQVSLKLKSKKIKIKVWGRIQTKAASSSTPEGEVEPSKRQMKRDHSPSTA</sequence>